<sequence>MNIEELNKLHPEKYVLVTYEYEYPIYIAPLHNLEIQICSKKEDAEVWSYADMLSEAKLSYHKIATGYKELVWELQK</sequence>
<reference evidence="2" key="1">
    <citation type="journal article" date="2019" name="Int. J. Syst. Evol. Microbiol.">
        <title>The Global Catalogue of Microorganisms (GCM) 10K type strain sequencing project: providing services to taxonomists for standard genome sequencing and annotation.</title>
        <authorList>
            <consortium name="The Broad Institute Genomics Platform"/>
            <consortium name="The Broad Institute Genome Sequencing Center for Infectious Disease"/>
            <person name="Wu L."/>
            <person name="Ma J."/>
        </authorList>
    </citation>
    <scope>NUCLEOTIDE SEQUENCE [LARGE SCALE GENOMIC DNA]</scope>
    <source>
        <strain evidence="2">KCTC 23984</strain>
    </source>
</reference>
<name>A0ABW6C4N3_9BACT</name>
<evidence type="ECO:0000313" key="1">
    <source>
        <dbReference type="EMBL" id="MFD3003108.1"/>
    </source>
</evidence>
<proteinExistence type="predicted"/>
<keyword evidence="2" id="KW-1185">Reference proteome</keyword>
<dbReference type="Proteomes" id="UP001597641">
    <property type="component" value="Unassembled WGS sequence"/>
</dbReference>
<dbReference type="EMBL" id="JBHUOX010000024">
    <property type="protein sequence ID" value="MFD3003108.1"/>
    <property type="molecule type" value="Genomic_DNA"/>
</dbReference>
<comment type="caution">
    <text evidence="1">The sequence shown here is derived from an EMBL/GenBank/DDBJ whole genome shotgun (WGS) entry which is preliminary data.</text>
</comment>
<gene>
    <name evidence="1" type="ORF">ACFS7Z_22285</name>
</gene>
<organism evidence="1 2">
    <name type="scientific">Pontibacter toksunensis</name>
    <dbReference type="NCBI Taxonomy" id="1332631"/>
    <lineage>
        <taxon>Bacteria</taxon>
        <taxon>Pseudomonadati</taxon>
        <taxon>Bacteroidota</taxon>
        <taxon>Cytophagia</taxon>
        <taxon>Cytophagales</taxon>
        <taxon>Hymenobacteraceae</taxon>
        <taxon>Pontibacter</taxon>
    </lineage>
</organism>
<evidence type="ECO:0000313" key="2">
    <source>
        <dbReference type="Proteomes" id="UP001597641"/>
    </source>
</evidence>
<dbReference type="RefSeq" id="WP_377489828.1">
    <property type="nucleotide sequence ID" value="NZ_JBHUOX010000024.1"/>
</dbReference>
<protein>
    <submittedName>
        <fullName evidence="1">Uncharacterized protein</fullName>
    </submittedName>
</protein>
<accession>A0ABW6C4N3</accession>